<dbReference type="EMBL" id="JAUIQD010000008">
    <property type="protein sequence ID" value="KAK3341257.1"/>
    <property type="molecule type" value="Genomic_DNA"/>
</dbReference>
<dbReference type="AlphaFoldDB" id="A0AAJ0H6J6"/>
<evidence type="ECO:0000256" key="1">
    <source>
        <dbReference type="SAM" id="MobiDB-lite"/>
    </source>
</evidence>
<evidence type="ECO:0000313" key="3">
    <source>
        <dbReference type="Proteomes" id="UP001275084"/>
    </source>
</evidence>
<feature type="compositionally biased region" description="Polar residues" evidence="1">
    <location>
        <begin position="199"/>
        <end position="209"/>
    </location>
</feature>
<evidence type="ECO:0000313" key="2">
    <source>
        <dbReference type="EMBL" id="KAK3341257.1"/>
    </source>
</evidence>
<sequence length="209" mass="23752">MSASICISLPVSITALFDNLPSVQCACHHAVPSQNAEASGPAVWRLACRSPRHLSHRINWPPCFCKPRPERKQKQSEIKTLHSQIRKSHDLAIIRTTTYRPRTQGSRPKEKQHMHEQHFTTFQPSLPPFAFLIHSREMMPCDATDRFGGVAYTQSVIYIYTYLTCPSLAHGRFDMAVMQPARAGQHVPRQAVKHRPRPTNVSVRTRQAP</sequence>
<proteinExistence type="predicted"/>
<keyword evidence="3" id="KW-1185">Reference proteome</keyword>
<reference evidence="2" key="2">
    <citation type="submission" date="2023-06" db="EMBL/GenBank/DDBJ databases">
        <authorList>
            <consortium name="Lawrence Berkeley National Laboratory"/>
            <person name="Haridas S."/>
            <person name="Hensen N."/>
            <person name="Bonometti L."/>
            <person name="Westerberg I."/>
            <person name="Brannstrom I.O."/>
            <person name="Guillou S."/>
            <person name="Cros-Aarteil S."/>
            <person name="Calhoun S."/>
            <person name="Kuo A."/>
            <person name="Mondo S."/>
            <person name="Pangilinan J."/>
            <person name="Riley R."/>
            <person name="Labutti K."/>
            <person name="Andreopoulos B."/>
            <person name="Lipzen A."/>
            <person name="Chen C."/>
            <person name="Yanf M."/>
            <person name="Daum C."/>
            <person name="Ng V."/>
            <person name="Clum A."/>
            <person name="Steindorff A."/>
            <person name="Ohm R."/>
            <person name="Martin F."/>
            <person name="Silar P."/>
            <person name="Natvig D."/>
            <person name="Lalanne C."/>
            <person name="Gautier V."/>
            <person name="Ament-Velasquez S.L."/>
            <person name="Kruys A."/>
            <person name="Hutchinson M.I."/>
            <person name="Powell A.J."/>
            <person name="Barry K."/>
            <person name="Miller A.N."/>
            <person name="Grigoriev I.V."/>
            <person name="Debuchy R."/>
            <person name="Gladieux P."/>
            <person name="Thoren M.H."/>
            <person name="Johannesson H."/>
        </authorList>
    </citation>
    <scope>NUCLEOTIDE SEQUENCE</scope>
    <source>
        <strain evidence="2">CBS 955.72</strain>
    </source>
</reference>
<organism evidence="2 3">
    <name type="scientific">Lasiosphaeria hispida</name>
    <dbReference type="NCBI Taxonomy" id="260671"/>
    <lineage>
        <taxon>Eukaryota</taxon>
        <taxon>Fungi</taxon>
        <taxon>Dikarya</taxon>
        <taxon>Ascomycota</taxon>
        <taxon>Pezizomycotina</taxon>
        <taxon>Sordariomycetes</taxon>
        <taxon>Sordariomycetidae</taxon>
        <taxon>Sordariales</taxon>
        <taxon>Lasiosphaeriaceae</taxon>
        <taxon>Lasiosphaeria</taxon>
    </lineage>
</organism>
<comment type="caution">
    <text evidence="2">The sequence shown here is derived from an EMBL/GenBank/DDBJ whole genome shotgun (WGS) entry which is preliminary data.</text>
</comment>
<protein>
    <submittedName>
        <fullName evidence="2">Uncharacterized protein</fullName>
    </submittedName>
</protein>
<dbReference type="Proteomes" id="UP001275084">
    <property type="component" value="Unassembled WGS sequence"/>
</dbReference>
<accession>A0AAJ0H6J6</accession>
<feature type="region of interest" description="Disordered" evidence="1">
    <location>
        <begin position="184"/>
        <end position="209"/>
    </location>
</feature>
<reference evidence="2" key="1">
    <citation type="journal article" date="2023" name="Mol. Phylogenet. Evol.">
        <title>Genome-scale phylogeny and comparative genomics of the fungal order Sordariales.</title>
        <authorList>
            <person name="Hensen N."/>
            <person name="Bonometti L."/>
            <person name="Westerberg I."/>
            <person name="Brannstrom I.O."/>
            <person name="Guillou S."/>
            <person name="Cros-Aarteil S."/>
            <person name="Calhoun S."/>
            <person name="Haridas S."/>
            <person name="Kuo A."/>
            <person name="Mondo S."/>
            <person name="Pangilinan J."/>
            <person name="Riley R."/>
            <person name="LaButti K."/>
            <person name="Andreopoulos B."/>
            <person name="Lipzen A."/>
            <person name="Chen C."/>
            <person name="Yan M."/>
            <person name="Daum C."/>
            <person name="Ng V."/>
            <person name="Clum A."/>
            <person name="Steindorff A."/>
            <person name="Ohm R.A."/>
            <person name="Martin F."/>
            <person name="Silar P."/>
            <person name="Natvig D.O."/>
            <person name="Lalanne C."/>
            <person name="Gautier V."/>
            <person name="Ament-Velasquez S.L."/>
            <person name="Kruys A."/>
            <person name="Hutchinson M.I."/>
            <person name="Powell A.J."/>
            <person name="Barry K."/>
            <person name="Miller A.N."/>
            <person name="Grigoriev I.V."/>
            <person name="Debuchy R."/>
            <person name="Gladieux P."/>
            <person name="Hiltunen Thoren M."/>
            <person name="Johannesson H."/>
        </authorList>
    </citation>
    <scope>NUCLEOTIDE SEQUENCE</scope>
    <source>
        <strain evidence="2">CBS 955.72</strain>
    </source>
</reference>
<name>A0AAJ0H6J6_9PEZI</name>
<gene>
    <name evidence="2" type="ORF">B0T25DRAFT_336206</name>
</gene>